<gene>
    <name evidence="1" type="ORF">IPJ27_01135</name>
</gene>
<protein>
    <recommendedName>
        <fullName evidence="3">Aminoglycoside phosphotransferase domain-containing protein</fullName>
    </recommendedName>
</protein>
<accession>A0A935PUC0</accession>
<organism evidence="1 2">
    <name type="scientific">Candidatus Accumulibacter proximus</name>
    <dbReference type="NCBI Taxonomy" id="2954385"/>
    <lineage>
        <taxon>Bacteria</taxon>
        <taxon>Pseudomonadati</taxon>
        <taxon>Pseudomonadota</taxon>
        <taxon>Betaproteobacteria</taxon>
        <taxon>Candidatus Accumulibacter</taxon>
    </lineage>
</organism>
<reference evidence="1 2" key="1">
    <citation type="submission" date="2020-10" db="EMBL/GenBank/DDBJ databases">
        <title>Connecting structure to function with the recovery of over 1000 high-quality activated sludge metagenome-assembled genomes encoding full-length rRNA genes using long-read sequencing.</title>
        <authorList>
            <person name="Singleton C.M."/>
            <person name="Petriglieri F."/>
            <person name="Kristensen J.M."/>
            <person name="Kirkegaard R.H."/>
            <person name="Michaelsen T.Y."/>
            <person name="Andersen M.H."/>
            <person name="Karst S.M."/>
            <person name="Dueholm M.S."/>
            <person name="Nielsen P.H."/>
            <person name="Albertsen M."/>
        </authorList>
    </citation>
    <scope>NUCLEOTIDE SEQUENCE [LARGE SCALE GENOMIC DNA]</scope>
    <source>
        <strain evidence="1">EsbW_18-Q3-R4-48_BATAC.285</strain>
    </source>
</reference>
<name>A0A935PUC0_9PROT</name>
<dbReference type="AlphaFoldDB" id="A0A935PUC0"/>
<evidence type="ECO:0000313" key="2">
    <source>
        <dbReference type="Proteomes" id="UP000697998"/>
    </source>
</evidence>
<dbReference type="Proteomes" id="UP000697998">
    <property type="component" value="Unassembled WGS sequence"/>
</dbReference>
<sequence>MPNNNGTEWDFRTGWRWLLPIQDVGRVRLYGFTNEEERFWREVLPAPEWKADGQPADALLVDGVRCGVQSMPSLGDITAAQMVCMLVSRAQAKRWRRVLYETFPKVREYGLLPSHNPRIVVPLSTARHALVALNLHRPGRWVARFGLMLARALVCVGNFELLRGRTLLIATRSSDFIPNGAVHAELPERFGQHAMDCALYLGTMDANRKTVVLPMGDLPPSTILKVAASPTARASLNNEAAALSALSQSPLSAFVPRLVGLVSTDAALTLYQEYRIRHWRFGRAASETTIIRFLAAMSRIGRERREIDGHFVTGYFCHGDFVPWNLQPDGGGLFVFDWEHSVSWAPAFADAFQFIVAPALLVKREKDILNIEAHAKAFAARLADVGGLERAQIDHCWRHWLTSAAMRMPQLIPVLENT</sequence>
<dbReference type="SUPFAM" id="SSF56112">
    <property type="entry name" value="Protein kinase-like (PK-like)"/>
    <property type="match status" value="1"/>
</dbReference>
<evidence type="ECO:0008006" key="3">
    <source>
        <dbReference type="Google" id="ProtNLM"/>
    </source>
</evidence>
<dbReference type="EMBL" id="JADJMH010000001">
    <property type="protein sequence ID" value="MBK7673469.1"/>
    <property type="molecule type" value="Genomic_DNA"/>
</dbReference>
<dbReference type="InterPro" id="IPR011009">
    <property type="entry name" value="Kinase-like_dom_sf"/>
</dbReference>
<comment type="caution">
    <text evidence="1">The sequence shown here is derived from an EMBL/GenBank/DDBJ whole genome shotgun (WGS) entry which is preliminary data.</text>
</comment>
<proteinExistence type="predicted"/>
<evidence type="ECO:0000313" key="1">
    <source>
        <dbReference type="EMBL" id="MBK7673469.1"/>
    </source>
</evidence>